<evidence type="ECO:0000313" key="1">
    <source>
        <dbReference type="EMBL" id="GBN15371.1"/>
    </source>
</evidence>
<proteinExistence type="predicted"/>
<name>A0A4Y2LKR6_ARAVE</name>
<keyword evidence="2" id="KW-1185">Reference proteome</keyword>
<evidence type="ECO:0000313" key="2">
    <source>
        <dbReference type="Proteomes" id="UP000499080"/>
    </source>
</evidence>
<gene>
    <name evidence="1" type="ORF">AVEN_244280_1</name>
</gene>
<accession>A0A4Y2LKR6</accession>
<dbReference type="AlphaFoldDB" id="A0A4Y2LKR6"/>
<sequence>MLNRDSSVKSTWLHCSGVLMRCSLAQCNRVLTCDGDKGTQTTGRRAKSPASCSLLNTVWRYMGLPAAAYGCDTNYRAGTMNINLYIRDPAEFYIPDEEAGHRVADSNQRTSDHHAADVRRAYLGIIVNQLVAT</sequence>
<reference evidence="1 2" key="1">
    <citation type="journal article" date="2019" name="Sci. Rep.">
        <title>Orb-weaving spider Araneus ventricosus genome elucidates the spidroin gene catalogue.</title>
        <authorList>
            <person name="Kono N."/>
            <person name="Nakamura H."/>
            <person name="Ohtoshi R."/>
            <person name="Moran D.A.P."/>
            <person name="Shinohara A."/>
            <person name="Yoshida Y."/>
            <person name="Fujiwara M."/>
            <person name="Mori M."/>
            <person name="Tomita M."/>
            <person name="Arakawa K."/>
        </authorList>
    </citation>
    <scope>NUCLEOTIDE SEQUENCE [LARGE SCALE GENOMIC DNA]</scope>
</reference>
<dbReference type="EMBL" id="BGPR01006016">
    <property type="protein sequence ID" value="GBN15371.1"/>
    <property type="molecule type" value="Genomic_DNA"/>
</dbReference>
<organism evidence="1 2">
    <name type="scientific">Araneus ventricosus</name>
    <name type="common">Orbweaver spider</name>
    <name type="synonym">Epeira ventricosa</name>
    <dbReference type="NCBI Taxonomy" id="182803"/>
    <lineage>
        <taxon>Eukaryota</taxon>
        <taxon>Metazoa</taxon>
        <taxon>Ecdysozoa</taxon>
        <taxon>Arthropoda</taxon>
        <taxon>Chelicerata</taxon>
        <taxon>Arachnida</taxon>
        <taxon>Araneae</taxon>
        <taxon>Araneomorphae</taxon>
        <taxon>Entelegynae</taxon>
        <taxon>Araneoidea</taxon>
        <taxon>Araneidae</taxon>
        <taxon>Araneus</taxon>
    </lineage>
</organism>
<protein>
    <submittedName>
        <fullName evidence="1">Uncharacterized protein</fullName>
    </submittedName>
</protein>
<comment type="caution">
    <text evidence="1">The sequence shown here is derived from an EMBL/GenBank/DDBJ whole genome shotgun (WGS) entry which is preliminary data.</text>
</comment>
<dbReference type="Proteomes" id="UP000499080">
    <property type="component" value="Unassembled WGS sequence"/>
</dbReference>